<feature type="domain" description="Carbohydrate kinase FGGY C-terminal" evidence="5">
    <location>
        <begin position="259"/>
        <end position="443"/>
    </location>
</feature>
<dbReference type="InterPro" id="IPR018485">
    <property type="entry name" value="FGGY_C"/>
</dbReference>
<dbReference type="InterPro" id="IPR050406">
    <property type="entry name" value="FGGY_Carb_Kinase"/>
</dbReference>
<name>A0A069SVC7_PHOVU</name>
<sequence>MYLLGYDIGSSSVKASLVNAETGKCVSSAFFPKTEAAIMAARPGWAEQDPQNWWENLKLSTQAVMAGSGIGPDGIAAIGISYQMHGLVCVDKGQNVLRPAIIWCDSRAVPYGQKAFEALGETQCLSHLLNSPGNFTASKLAWIKENEPAVYERIYKIMLPGDYIAMKLTGDICTTVSGLSEGMFWDFQANDVAGFLMDYYGFDRSLIADIKPTFGEQGRVNAWAAKELGLREGIPVTYRAGDQPNNALSLNVFNPGEIASTAGTSGVVYGVNGEVNYDPKSRVNTFAHVNHTAEQTRLGVLLCINGTGILNSWVKRNVAPEGISYSDMNRLAAQAPVGSAGGSILPFGNGAERMLENKETGCSICGVNFNLHGKQHIVRAAQEGIVFSFKYGIDIMEQMGIPVQKIHAGHANMFLSPIFRETLAGVTGAVIELYDTDGSVGAAKGAGIGAGVYKDNNEAFATLEKLEVIEPDVAQRTAYDDAYARWKSNLERAMAAF</sequence>
<dbReference type="Pfam" id="PF02782">
    <property type="entry name" value="FGGY_C"/>
    <property type="match status" value="1"/>
</dbReference>
<dbReference type="PANTHER" id="PTHR43095">
    <property type="entry name" value="SUGAR KINASE"/>
    <property type="match status" value="1"/>
</dbReference>
<dbReference type="InterPro" id="IPR043129">
    <property type="entry name" value="ATPase_NBD"/>
</dbReference>
<dbReference type="Pfam" id="PF00370">
    <property type="entry name" value="FGGY_N"/>
    <property type="match status" value="1"/>
</dbReference>
<evidence type="ECO:0000259" key="4">
    <source>
        <dbReference type="Pfam" id="PF00370"/>
    </source>
</evidence>
<feature type="domain" description="Carbohydrate kinase FGGY N-terminal" evidence="4">
    <location>
        <begin position="2"/>
        <end position="245"/>
    </location>
</feature>
<reference evidence="6 7" key="1">
    <citation type="submission" date="2014-04" db="EMBL/GenBank/DDBJ databases">
        <authorList>
            <person name="Sears C."/>
            <person name="Carroll K."/>
            <person name="Sack B.R."/>
            <person name="Qadri F."/>
            <person name="Myers L.L."/>
            <person name="Chung G.-T."/>
            <person name="Escheverria P."/>
            <person name="Fraser C.M."/>
            <person name="Sadzewicz L."/>
            <person name="Shefchek K.A."/>
            <person name="Tallon L."/>
            <person name="Das S.P."/>
            <person name="Daugherty S."/>
            <person name="Mongodin E.F."/>
        </authorList>
    </citation>
    <scope>NUCLEOTIDE SEQUENCE [LARGE SCALE GENOMIC DNA]</scope>
    <source>
        <strain evidence="6 7">3975 RP4</strain>
    </source>
</reference>
<dbReference type="GO" id="GO:0005975">
    <property type="term" value="P:carbohydrate metabolic process"/>
    <property type="evidence" value="ECO:0007669"/>
    <property type="project" value="InterPro"/>
</dbReference>
<evidence type="ECO:0000256" key="1">
    <source>
        <dbReference type="ARBA" id="ARBA00009156"/>
    </source>
</evidence>
<evidence type="ECO:0000259" key="5">
    <source>
        <dbReference type="Pfam" id="PF02782"/>
    </source>
</evidence>
<evidence type="ECO:0000313" key="7">
    <source>
        <dbReference type="Proteomes" id="UP000027661"/>
    </source>
</evidence>
<protein>
    <submittedName>
        <fullName evidence="6">Carbohydrate kinase, FGGY family</fullName>
    </submittedName>
</protein>
<dbReference type="EMBL" id="JNHM01000011">
    <property type="protein sequence ID" value="KDS55977.1"/>
    <property type="molecule type" value="Genomic_DNA"/>
</dbReference>
<dbReference type="PIRSF" id="PIRSF000538">
    <property type="entry name" value="GlpK"/>
    <property type="match status" value="1"/>
</dbReference>
<dbReference type="PANTHER" id="PTHR43095:SF5">
    <property type="entry name" value="XYLULOSE KINASE"/>
    <property type="match status" value="1"/>
</dbReference>
<dbReference type="InterPro" id="IPR018484">
    <property type="entry name" value="FGGY_N"/>
</dbReference>
<dbReference type="SUPFAM" id="SSF53067">
    <property type="entry name" value="Actin-like ATPase domain"/>
    <property type="match status" value="2"/>
</dbReference>
<dbReference type="GO" id="GO:0016301">
    <property type="term" value="F:kinase activity"/>
    <property type="evidence" value="ECO:0007669"/>
    <property type="project" value="UniProtKB-KW"/>
</dbReference>
<dbReference type="Proteomes" id="UP000027661">
    <property type="component" value="Unassembled WGS sequence"/>
</dbReference>
<dbReference type="RefSeq" id="WP_032952451.1">
    <property type="nucleotide sequence ID" value="NZ_JNHM01000011.1"/>
</dbReference>
<proteinExistence type="inferred from homology"/>
<keyword evidence="2" id="KW-0808">Transferase</keyword>
<keyword evidence="3 6" id="KW-0418">Kinase</keyword>
<organism evidence="6 7">
    <name type="scientific">Phocaeicola vulgatus str. 3975 RP4</name>
    <dbReference type="NCBI Taxonomy" id="1339352"/>
    <lineage>
        <taxon>Bacteria</taxon>
        <taxon>Pseudomonadati</taxon>
        <taxon>Bacteroidota</taxon>
        <taxon>Bacteroidia</taxon>
        <taxon>Bacteroidales</taxon>
        <taxon>Bacteroidaceae</taxon>
        <taxon>Phocaeicola</taxon>
    </lineage>
</organism>
<accession>A0A069SVC7</accession>
<comment type="caution">
    <text evidence="6">The sequence shown here is derived from an EMBL/GenBank/DDBJ whole genome shotgun (WGS) entry which is preliminary data.</text>
</comment>
<evidence type="ECO:0000313" key="6">
    <source>
        <dbReference type="EMBL" id="KDS55977.1"/>
    </source>
</evidence>
<dbReference type="Gene3D" id="3.30.420.40">
    <property type="match status" value="2"/>
</dbReference>
<dbReference type="PATRIC" id="fig|1339352.3.peg.681"/>
<dbReference type="CDD" id="cd07809">
    <property type="entry name" value="ASKHA_NBD_FGGY_BaXK-like"/>
    <property type="match status" value="1"/>
</dbReference>
<dbReference type="AlphaFoldDB" id="A0A069SVC7"/>
<evidence type="ECO:0000256" key="3">
    <source>
        <dbReference type="ARBA" id="ARBA00022777"/>
    </source>
</evidence>
<dbReference type="InterPro" id="IPR000577">
    <property type="entry name" value="Carb_kinase_FGGY"/>
</dbReference>
<evidence type="ECO:0000256" key="2">
    <source>
        <dbReference type="ARBA" id="ARBA00022679"/>
    </source>
</evidence>
<gene>
    <name evidence="6" type="ORF">M099_0708</name>
</gene>
<comment type="similarity">
    <text evidence="1">Belongs to the FGGY kinase family.</text>
</comment>